<gene>
    <name evidence="4" type="ORF">BGLCM_1273</name>
    <name evidence="3" type="ORF">BIFGAL_03509</name>
</gene>
<sequence>MTEHIAEPQPGVLSVSARLGRLQFHHSGKFRVLQLADVQDGPKVSKDTIRLIEVAVKTSRPDIVIFTGNQIAGYDPAYAATYRQRRWPTRRNARVPRDPNVRQADLDLTITHVRDTISQFTAPLAQYGIPWAVTYGNHDFQCGLSNAQMDAIYREFPGCINPEPPALDGEGAAQSAAQSSAQSAATDPSLQPRLVPALPKQVAYACEAGTFALPVSSADPDHKTVFGLVLLDSGDYARAGGYGSPSKAALEFLNNVPSRFGNSARSMVFQHLPVPQYYELLEPSTRTAAHAVEGYRNFSGQYYVLDEAAVEPGCFVGEGISCPDVDCGEFDLLVDSRSYFAMAAGHDHRNAIDGLVHGIRLIATPTCGFGSYGPVPAKRAARLLEFDIRHPFSPRSQLLEFGELVGKPSSKKAYAYGMTSASKPESEGIDLLHKPGLFARLRRLFIPSETKGR</sequence>
<evidence type="ECO:0000313" key="5">
    <source>
        <dbReference type="Proteomes" id="UP000003656"/>
    </source>
</evidence>
<evidence type="ECO:0000313" key="3">
    <source>
        <dbReference type="EMBL" id="EFA23390.1"/>
    </source>
</evidence>
<dbReference type="GO" id="GO:0005737">
    <property type="term" value="C:cytoplasm"/>
    <property type="evidence" value="ECO:0007669"/>
    <property type="project" value="TreeGrafter"/>
</dbReference>
<reference evidence="3 5" key="1">
    <citation type="submission" date="2009-11" db="EMBL/GenBank/DDBJ databases">
        <authorList>
            <person name="Weinstock G."/>
            <person name="Sodergren E."/>
            <person name="Clifton S."/>
            <person name="Fulton L."/>
            <person name="Fulton B."/>
            <person name="Courtney L."/>
            <person name="Fronick C."/>
            <person name="Harrison M."/>
            <person name="Strong C."/>
            <person name="Farmer C."/>
            <person name="Delahaunty K."/>
            <person name="Markovic C."/>
            <person name="Hall O."/>
            <person name="Minx P."/>
            <person name="Tomlinson C."/>
            <person name="Mitreva M."/>
            <person name="Nelson J."/>
            <person name="Hou S."/>
            <person name="Wollam A."/>
            <person name="Pepin K.H."/>
            <person name="Johnson M."/>
            <person name="Bhonagiri V."/>
            <person name="Nash W.E."/>
            <person name="Warren W."/>
            <person name="Chinwalla A."/>
            <person name="Mardis E.R."/>
            <person name="Wilson R.K."/>
        </authorList>
    </citation>
    <scope>NUCLEOTIDE SEQUENCE [LARGE SCALE GENOMIC DNA]</scope>
    <source>
        <strain evidence="3 5">DSM 20093</strain>
    </source>
</reference>
<dbReference type="PANTHER" id="PTHR32440">
    <property type="entry name" value="PHOSPHATASE DCR2-RELATED-RELATED"/>
    <property type="match status" value="1"/>
</dbReference>
<dbReference type="Proteomes" id="UP000003656">
    <property type="component" value="Unassembled WGS sequence"/>
</dbReference>
<accession>D1NUI6</accession>
<dbReference type="EMBL" id="JGYW01000008">
    <property type="protein sequence ID" value="KFI57858.1"/>
    <property type="molecule type" value="Genomic_DNA"/>
</dbReference>
<reference evidence="4 6" key="2">
    <citation type="submission" date="2014-03" db="EMBL/GenBank/DDBJ databases">
        <title>Genomics of Bifidobacteria.</title>
        <authorList>
            <person name="Ventura M."/>
            <person name="Milani C."/>
            <person name="Lugli G.A."/>
        </authorList>
    </citation>
    <scope>NUCLEOTIDE SEQUENCE [LARGE SCALE GENOMIC DNA]</scope>
    <source>
        <strain evidence="4 6">LMG 11596</strain>
    </source>
</reference>
<organism evidence="3 5">
    <name type="scientific">Bifidobacterium gallicum DSM 20093 = LMG 11596</name>
    <dbReference type="NCBI Taxonomy" id="561180"/>
    <lineage>
        <taxon>Bacteria</taxon>
        <taxon>Bacillati</taxon>
        <taxon>Actinomycetota</taxon>
        <taxon>Actinomycetes</taxon>
        <taxon>Bifidobacteriales</taxon>
        <taxon>Bifidobacteriaceae</taxon>
        <taxon>Bifidobacterium</taxon>
    </lineage>
</organism>
<dbReference type="SUPFAM" id="SSF56300">
    <property type="entry name" value="Metallo-dependent phosphatases"/>
    <property type="match status" value="1"/>
</dbReference>
<dbReference type="EMBL" id="ABXB03000002">
    <property type="protein sequence ID" value="EFA23390.1"/>
    <property type="molecule type" value="Genomic_DNA"/>
</dbReference>
<dbReference type="eggNOG" id="COG1409">
    <property type="taxonomic scope" value="Bacteria"/>
</dbReference>
<comment type="caution">
    <text evidence="3">The sequence shown here is derived from an EMBL/GenBank/DDBJ whole genome shotgun (WGS) entry which is preliminary data.</text>
</comment>
<dbReference type="InterPro" id="IPR004843">
    <property type="entry name" value="Calcineurin-like_PHP"/>
</dbReference>
<dbReference type="RefSeq" id="WP_006294957.1">
    <property type="nucleotide sequence ID" value="NZ_ABXB03000002.1"/>
</dbReference>
<dbReference type="OrthoDB" id="9816081at2"/>
<dbReference type="AlphaFoldDB" id="D1NUI6"/>
<feature type="region of interest" description="Disordered" evidence="1">
    <location>
        <begin position="163"/>
        <end position="189"/>
    </location>
</feature>
<dbReference type="STRING" id="561180.BIFGAL_03509"/>
<dbReference type="Pfam" id="PF00149">
    <property type="entry name" value="Metallophos"/>
    <property type="match status" value="1"/>
</dbReference>
<evidence type="ECO:0000313" key="4">
    <source>
        <dbReference type="EMBL" id="KFI57858.1"/>
    </source>
</evidence>
<proteinExistence type="predicted"/>
<evidence type="ECO:0000259" key="2">
    <source>
        <dbReference type="Pfam" id="PF00149"/>
    </source>
</evidence>
<evidence type="ECO:0000313" key="6">
    <source>
        <dbReference type="Proteomes" id="UP000029074"/>
    </source>
</evidence>
<feature type="compositionally biased region" description="Low complexity" evidence="1">
    <location>
        <begin position="172"/>
        <end position="185"/>
    </location>
</feature>
<dbReference type="GO" id="GO:0016788">
    <property type="term" value="F:hydrolase activity, acting on ester bonds"/>
    <property type="evidence" value="ECO:0007669"/>
    <property type="project" value="TreeGrafter"/>
</dbReference>
<evidence type="ECO:0000256" key="1">
    <source>
        <dbReference type="SAM" id="MobiDB-lite"/>
    </source>
</evidence>
<protein>
    <submittedName>
        <fullName evidence="3">Ser/Thr phosphatase family protein</fullName>
    </submittedName>
    <submittedName>
        <fullName evidence="4">Ser/threonine protein phosphatase</fullName>
    </submittedName>
</protein>
<name>D1NUI6_9BIFI</name>
<feature type="domain" description="Calcineurin-like phosphoesterase" evidence="2">
    <location>
        <begin position="30"/>
        <end position="141"/>
    </location>
</feature>
<keyword evidence="6" id="KW-1185">Reference proteome</keyword>
<dbReference type="Proteomes" id="UP000029074">
    <property type="component" value="Unassembled WGS sequence"/>
</dbReference>
<dbReference type="InterPro" id="IPR029052">
    <property type="entry name" value="Metallo-depent_PP-like"/>
</dbReference>